<evidence type="ECO:0000256" key="5">
    <source>
        <dbReference type="ARBA" id="ARBA00022598"/>
    </source>
</evidence>
<evidence type="ECO:0000256" key="4">
    <source>
        <dbReference type="ARBA" id="ARBA00022490"/>
    </source>
</evidence>
<keyword evidence="9 12" id="KW-0030">Aminoacyl-tRNA synthetase</keyword>
<feature type="binding site" evidence="12 13">
    <location>
        <position position="292"/>
    </location>
    <ligand>
        <name>L-serine</name>
        <dbReference type="ChEBI" id="CHEBI:33384"/>
    </ligand>
</feature>
<feature type="binding site" evidence="12 14">
    <location>
        <begin position="269"/>
        <end position="271"/>
    </location>
    <ligand>
        <name>ATP</name>
        <dbReference type="ChEBI" id="CHEBI:30616"/>
    </ligand>
</feature>
<evidence type="ECO:0000256" key="11">
    <source>
        <dbReference type="ARBA" id="ARBA00048823"/>
    </source>
</evidence>
<dbReference type="Pfam" id="PF02403">
    <property type="entry name" value="Seryl_tRNA_N"/>
    <property type="match status" value="1"/>
</dbReference>
<evidence type="ECO:0000256" key="1">
    <source>
        <dbReference type="ARBA" id="ARBA00004496"/>
    </source>
</evidence>
<dbReference type="InterPro" id="IPR006195">
    <property type="entry name" value="aa-tRNA-synth_II"/>
</dbReference>
<gene>
    <name evidence="12" type="primary">serS</name>
    <name evidence="17" type="ORF">FPPX45A23_0032</name>
</gene>
<keyword evidence="15" id="KW-0175">Coiled coil</keyword>
<evidence type="ECO:0000256" key="14">
    <source>
        <dbReference type="PIRSR" id="PIRSR001529-2"/>
    </source>
</evidence>
<dbReference type="GO" id="GO:0005737">
    <property type="term" value="C:cytoplasm"/>
    <property type="evidence" value="ECO:0007669"/>
    <property type="project" value="UniProtKB-SubCell"/>
</dbReference>
<dbReference type="InterPro" id="IPR015866">
    <property type="entry name" value="Ser-tRNA-synth_1_N"/>
</dbReference>
<dbReference type="InterPro" id="IPR042103">
    <property type="entry name" value="SerRS_1_N_sf"/>
</dbReference>
<dbReference type="GO" id="GO:0005524">
    <property type="term" value="F:ATP binding"/>
    <property type="evidence" value="ECO:0007669"/>
    <property type="project" value="UniProtKB-UniRule"/>
</dbReference>
<keyword evidence="7 12" id="KW-0067">ATP-binding</keyword>
<dbReference type="PRINTS" id="PR00981">
    <property type="entry name" value="TRNASYNTHSER"/>
</dbReference>
<feature type="domain" description="Aminoacyl-transfer RNA synthetases class-II family profile" evidence="16">
    <location>
        <begin position="172"/>
        <end position="417"/>
    </location>
</feature>
<dbReference type="PIRSF" id="PIRSF001529">
    <property type="entry name" value="Ser-tRNA-synth_IIa"/>
    <property type="match status" value="1"/>
</dbReference>
<dbReference type="PROSITE" id="PS50862">
    <property type="entry name" value="AA_TRNA_LIGASE_II"/>
    <property type="match status" value="1"/>
</dbReference>
<dbReference type="HAMAP" id="MF_00176">
    <property type="entry name" value="Ser_tRNA_synth_type1"/>
    <property type="match status" value="1"/>
</dbReference>
<comment type="function">
    <text evidence="12">Catalyzes the attachment of serine to tRNA(Ser). Is also able to aminoacylate tRNA(Sec) with serine, to form the misacylated tRNA L-seryl-tRNA(Sec), which will be further converted into selenocysteinyl-tRNA(Sec).</text>
</comment>
<keyword evidence="5 12" id="KW-0436">Ligase</keyword>
<evidence type="ECO:0000256" key="13">
    <source>
        <dbReference type="PIRSR" id="PIRSR001529-1"/>
    </source>
</evidence>
<feature type="binding site" evidence="13">
    <location>
        <position position="269"/>
    </location>
    <ligand>
        <name>L-serine</name>
        <dbReference type="ChEBI" id="CHEBI:33384"/>
    </ligand>
</feature>
<dbReference type="InterPro" id="IPR045864">
    <property type="entry name" value="aa-tRNA-synth_II/BPL/LPL"/>
</dbReference>
<comment type="pathway">
    <text evidence="2 12">Aminoacyl-tRNA biosynthesis; selenocysteinyl-tRNA(Sec) biosynthesis; L-seryl-tRNA(Sec) from L-serine and tRNA(Sec): step 1/1.</text>
</comment>
<dbReference type="SUPFAM" id="SSF46589">
    <property type="entry name" value="tRNA-binding arm"/>
    <property type="match status" value="1"/>
</dbReference>
<dbReference type="InterPro" id="IPR002314">
    <property type="entry name" value="aa-tRNA-synt_IIb"/>
</dbReference>
<feature type="binding site" evidence="13">
    <location>
        <position position="390"/>
    </location>
    <ligand>
        <name>L-serine</name>
        <dbReference type="ChEBI" id="CHEBI:33384"/>
    </ligand>
</feature>
<feature type="binding site" evidence="12">
    <location>
        <position position="392"/>
    </location>
    <ligand>
        <name>L-serine</name>
        <dbReference type="ChEBI" id="CHEBI:33384"/>
    </ligand>
</feature>
<evidence type="ECO:0000256" key="15">
    <source>
        <dbReference type="SAM" id="Coils"/>
    </source>
</evidence>
<dbReference type="GO" id="GO:0006434">
    <property type="term" value="P:seryl-tRNA aminoacylation"/>
    <property type="evidence" value="ECO:0007669"/>
    <property type="project" value="UniProtKB-UniRule"/>
</dbReference>
<dbReference type="InterPro" id="IPR033729">
    <property type="entry name" value="SerRS_core"/>
</dbReference>
<dbReference type="InterPro" id="IPR002317">
    <property type="entry name" value="Ser-tRNA-ligase_type_1"/>
</dbReference>
<evidence type="ECO:0000256" key="2">
    <source>
        <dbReference type="ARBA" id="ARBA00005045"/>
    </source>
</evidence>
<comment type="subunit">
    <text evidence="12">Homodimer. The tRNA molecule binds across the dimer.</text>
</comment>
<keyword evidence="8 12" id="KW-0648">Protein biosynthesis</keyword>
<comment type="catalytic activity">
    <reaction evidence="11 12">
        <text>tRNA(Ser) + L-serine + ATP = L-seryl-tRNA(Ser) + AMP + diphosphate + H(+)</text>
        <dbReference type="Rhea" id="RHEA:12292"/>
        <dbReference type="Rhea" id="RHEA-COMP:9669"/>
        <dbReference type="Rhea" id="RHEA-COMP:9703"/>
        <dbReference type="ChEBI" id="CHEBI:15378"/>
        <dbReference type="ChEBI" id="CHEBI:30616"/>
        <dbReference type="ChEBI" id="CHEBI:33019"/>
        <dbReference type="ChEBI" id="CHEBI:33384"/>
        <dbReference type="ChEBI" id="CHEBI:78442"/>
        <dbReference type="ChEBI" id="CHEBI:78533"/>
        <dbReference type="ChEBI" id="CHEBI:456215"/>
        <dbReference type="EC" id="6.1.1.11"/>
    </reaction>
</comment>
<keyword evidence="4 12" id="KW-0963">Cytoplasm</keyword>
<keyword evidence="6 12" id="KW-0547">Nucleotide-binding</keyword>
<organism evidence="17">
    <name type="scientific">uncultured bacterium ARCTIC96BD-19</name>
    <dbReference type="NCBI Taxonomy" id="672407"/>
    <lineage>
        <taxon>Bacteria</taxon>
        <taxon>environmental samples</taxon>
    </lineage>
</organism>
<dbReference type="NCBIfam" id="TIGR00414">
    <property type="entry name" value="serS"/>
    <property type="match status" value="1"/>
</dbReference>
<dbReference type="Gene3D" id="1.10.287.40">
    <property type="entry name" value="Serine-tRNA synthetase, tRNA binding domain"/>
    <property type="match status" value="1"/>
</dbReference>
<dbReference type="Gene3D" id="3.30.930.10">
    <property type="entry name" value="Bira Bifunctional Protein, Domain 2"/>
    <property type="match status" value="1"/>
</dbReference>
<evidence type="ECO:0000256" key="7">
    <source>
        <dbReference type="ARBA" id="ARBA00022840"/>
    </source>
</evidence>
<comment type="domain">
    <text evidence="12">Consists of two distinct domains, a catalytic core and a N-terminal extension that is involved in tRNA binding.</text>
</comment>
<dbReference type="AlphaFoldDB" id="D0U557"/>
<evidence type="ECO:0000256" key="10">
    <source>
        <dbReference type="ARBA" id="ARBA00047929"/>
    </source>
</evidence>
<feature type="coiled-coil region" evidence="15">
    <location>
        <begin position="30"/>
        <end position="102"/>
    </location>
</feature>
<comment type="catalytic activity">
    <reaction evidence="10 12">
        <text>tRNA(Sec) + L-serine + ATP = L-seryl-tRNA(Sec) + AMP + diphosphate + H(+)</text>
        <dbReference type="Rhea" id="RHEA:42580"/>
        <dbReference type="Rhea" id="RHEA-COMP:9742"/>
        <dbReference type="Rhea" id="RHEA-COMP:10128"/>
        <dbReference type="ChEBI" id="CHEBI:15378"/>
        <dbReference type="ChEBI" id="CHEBI:30616"/>
        <dbReference type="ChEBI" id="CHEBI:33019"/>
        <dbReference type="ChEBI" id="CHEBI:33384"/>
        <dbReference type="ChEBI" id="CHEBI:78442"/>
        <dbReference type="ChEBI" id="CHEBI:78533"/>
        <dbReference type="ChEBI" id="CHEBI:456215"/>
        <dbReference type="EC" id="6.1.1.11"/>
    </reaction>
</comment>
<dbReference type="SUPFAM" id="SSF55681">
    <property type="entry name" value="Class II aaRS and biotin synthetases"/>
    <property type="match status" value="1"/>
</dbReference>
<dbReference type="CDD" id="cd00770">
    <property type="entry name" value="SerRS_core"/>
    <property type="match status" value="1"/>
</dbReference>
<comment type="similarity">
    <text evidence="3 12">Belongs to the class-II aminoacyl-tRNA synthetase family. Type-1 seryl-tRNA synthetase subfamily.</text>
</comment>
<dbReference type="InterPro" id="IPR010978">
    <property type="entry name" value="tRNA-bd_arm"/>
</dbReference>
<protein>
    <recommendedName>
        <fullName evidence="12">Serine--tRNA ligase</fullName>
        <ecNumber evidence="12">6.1.1.11</ecNumber>
    </recommendedName>
    <alternativeName>
        <fullName evidence="12">Seryl-tRNA synthetase</fullName>
        <shortName evidence="12">SerRS</shortName>
    </alternativeName>
    <alternativeName>
        <fullName evidence="12">Seryl-tRNA(Ser/Sec) synthetase</fullName>
    </alternativeName>
</protein>
<feature type="binding site" evidence="13">
    <location>
        <position position="238"/>
    </location>
    <ligand>
        <name>L-serine</name>
        <dbReference type="ChEBI" id="CHEBI:33384"/>
    </ligand>
</feature>
<comment type="caution">
    <text evidence="12">Lacks conserved residue(s) required for the propagation of feature annotation.</text>
</comment>
<sequence>MLESKLLRGNIDFVVEQLKRRNFSFDVDEFNELENQRKIVQVQTQELQNLRNTKSKSIGQAKASGENIEPLLDEVSELGEKLDSAKDQLQEIQSKINEIVLSIPNIPHPSVPEGNSEDDNDEVFSWPENGPATLDFKPKDHVDIGEMHGIDFAAAAKISGSRFVVITGKLAKLQRALTQFMLDHHTEKNGYTETYAPYLVNSDSLMGTGQLPKFEADLFKTHLHGEEGEARALYLIPTAEVPVTNLVRDSILKESELPVKFVAHTPCFRSEAGSYGKDTRGLIRQHQFEKVELVQISKPSESYKILDELTNDAEGILQLLELPYRKVVLCTGDLGFSSAKTYDLEVWLPGQNAYREISSCSCFESFQARRMQLRWKNPETNDSEFLHTLNGSGLAVGRTLVAVIENYQNVDGSITIPKVLQTYMGGLTKIK</sequence>
<name>D0U557_9BACT</name>
<dbReference type="GO" id="GO:0004828">
    <property type="term" value="F:serine-tRNA ligase activity"/>
    <property type="evidence" value="ECO:0007669"/>
    <property type="project" value="UniProtKB-UniRule"/>
</dbReference>
<evidence type="ECO:0000256" key="6">
    <source>
        <dbReference type="ARBA" id="ARBA00022741"/>
    </source>
</evidence>
<dbReference type="UniPathway" id="UPA00906">
    <property type="reaction ID" value="UER00895"/>
</dbReference>
<comment type="subcellular location">
    <subcellularLocation>
        <location evidence="1 12">Cytoplasm</location>
    </subcellularLocation>
</comment>
<evidence type="ECO:0000256" key="8">
    <source>
        <dbReference type="ARBA" id="ARBA00022917"/>
    </source>
</evidence>
<dbReference type="PANTHER" id="PTHR43697">
    <property type="entry name" value="SERYL-TRNA SYNTHETASE"/>
    <property type="match status" value="1"/>
</dbReference>
<feature type="binding site" evidence="12">
    <location>
        <begin position="238"/>
        <end position="240"/>
    </location>
    <ligand>
        <name>L-serine</name>
        <dbReference type="ChEBI" id="CHEBI:33384"/>
    </ligand>
</feature>
<reference evidence="17" key="1">
    <citation type="journal article" date="2009" name="Science">
        <title>Metagenome of a versatile chemolithoautotroph from expanding oceanic dead zones.</title>
        <authorList>
            <person name="Walsh D.A."/>
            <person name="Zaikova E."/>
            <person name="Howes C.L."/>
            <person name="Song Y.C."/>
            <person name="Wright J.J."/>
            <person name="Tringe S.G."/>
            <person name="Tortell P.D."/>
            <person name="Hallam S.J."/>
        </authorList>
    </citation>
    <scope>NUCLEOTIDE SEQUENCE</scope>
</reference>
<dbReference type="EC" id="6.1.1.11" evidence="12"/>
<proteinExistence type="inferred from homology"/>
<evidence type="ECO:0000256" key="3">
    <source>
        <dbReference type="ARBA" id="ARBA00010728"/>
    </source>
</evidence>
<evidence type="ECO:0000313" key="17">
    <source>
        <dbReference type="EMBL" id="ACX30632.1"/>
    </source>
</evidence>
<dbReference type="EMBL" id="GQ369726">
    <property type="protein sequence ID" value="ACX30632.1"/>
    <property type="molecule type" value="Genomic_DNA"/>
</dbReference>
<accession>D0U557</accession>
<dbReference type="Pfam" id="PF00587">
    <property type="entry name" value="tRNA-synt_2b"/>
    <property type="match status" value="1"/>
</dbReference>
<feature type="binding site" evidence="12 14">
    <location>
        <begin position="356"/>
        <end position="359"/>
    </location>
    <ligand>
        <name>ATP</name>
        <dbReference type="ChEBI" id="CHEBI:30616"/>
    </ligand>
</feature>
<dbReference type="PANTHER" id="PTHR43697:SF1">
    <property type="entry name" value="SERINE--TRNA LIGASE"/>
    <property type="match status" value="1"/>
</dbReference>
<evidence type="ECO:0000256" key="9">
    <source>
        <dbReference type="ARBA" id="ARBA00023146"/>
    </source>
</evidence>
<dbReference type="GO" id="GO:0016260">
    <property type="term" value="P:selenocysteine biosynthetic process"/>
    <property type="evidence" value="ECO:0007669"/>
    <property type="project" value="UniProtKB-UniRule"/>
</dbReference>
<evidence type="ECO:0000256" key="12">
    <source>
        <dbReference type="HAMAP-Rule" id="MF_00176"/>
    </source>
</evidence>
<evidence type="ECO:0000259" key="16">
    <source>
        <dbReference type="PROSITE" id="PS50862"/>
    </source>
</evidence>